<evidence type="ECO:0000256" key="1">
    <source>
        <dbReference type="SAM" id="SignalP"/>
    </source>
</evidence>
<evidence type="ECO:0000313" key="3">
    <source>
        <dbReference type="Proteomes" id="UP000828390"/>
    </source>
</evidence>
<proteinExistence type="predicted"/>
<feature type="signal peptide" evidence="1">
    <location>
        <begin position="1"/>
        <end position="22"/>
    </location>
</feature>
<comment type="caution">
    <text evidence="2">The sequence shown here is derived from an EMBL/GenBank/DDBJ whole genome shotgun (WGS) entry which is preliminary data.</text>
</comment>
<reference evidence="2" key="2">
    <citation type="submission" date="2020-11" db="EMBL/GenBank/DDBJ databases">
        <authorList>
            <person name="McCartney M.A."/>
            <person name="Auch B."/>
            <person name="Kono T."/>
            <person name="Mallez S."/>
            <person name="Becker A."/>
            <person name="Gohl D.M."/>
            <person name="Silverstein K.A.T."/>
            <person name="Koren S."/>
            <person name="Bechman K.B."/>
            <person name="Herman A."/>
            <person name="Abrahante J.E."/>
            <person name="Garbe J."/>
        </authorList>
    </citation>
    <scope>NUCLEOTIDE SEQUENCE</scope>
    <source>
        <strain evidence="2">Duluth1</strain>
        <tissue evidence="2">Whole animal</tissue>
    </source>
</reference>
<evidence type="ECO:0000313" key="2">
    <source>
        <dbReference type="EMBL" id="KAH3724819.1"/>
    </source>
</evidence>
<protein>
    <submittedName>
        <fullName evidence="2">Uncharacterized protein</fullName>
    </submittedName>
</protein>
<keyword evidence="1" id="KW-0732">Signal</keyword>
<feature type="chain" id="PRO_5039414545" evidence="1">
    <location>
        <begin position="23"/>
        <end position="434"/>
    </location>
</feature>
<dbReference type="EMBL" id="JAIWYP010000012">
    <property type="protein sequence ID" value="KAH3724819.1"/>
    <property type="molecule type" value="Genomic_DNA"/>
</dbReference>
<keyword evidence="3" id="KW-1185">Reference proteome</keyword>
<dbReference type="Proteomes" id="UP000828390">
    <property type="component" value="Unassembled WGS sequence"/>
</dbReference>
<organism evidence="2 3">
    <name type="scientific">Dreissena polymorpha</name>
    <name type="common">Zebra mussel</name>
    <name type="synonym">Mytilus polymorpha</name>
    <dbReference type="NCBI Taxonomy" id="45954"/>
    <lineage>
        <taxon>Eukaryota</taxon>
        <taxon>Metazoa</taxon>
        <taxon>Spiralia</taxon>
        <taxon>Lophotrochozoa</taxon>
        <taxon>Mollusca</taxon>
        <taxon>Bivalvia</taxon>
        <taxon>Autobranchia</taxon>
        <taxon>Heteroconchia</taxon>
        <taxon>Euheterodonta</taxon>
        <taxon>Imparidentia</taxon>
        <taxon>Neoheterodontei</taxon>
        <taxon>Myida</taxon>
        <taxon>Dreissenoidea</taxon>
        <taxon>Dreissenidae</taxon>
        <taxon>Dreissena</taxon>
    </lineage>
</organism>
<accession>A0A9D4CGI9</accession>
<reference evidence="2" key="1">
    <citation type="journal article" date="2019" name="bioRxiv">
        <title>The Genome of the Zebra Mussel, Dreissena polymorpha: A Resource for Invasive Species Research.</title>
        <authorList>
            <person name="McCartney M.A."/>
            <person name="Auch B."/>
            <person name="Kono T."/>
            <person name="Mallez S."/>
            <person name="Zhang Y."/>
            <person name="Obille A."/>
            <person name="Becker A."/>
            <person name="Abrahante J.E."/>
            <person name="Garbe J."/>
            <person name="Badalamenti J.P."/>
            <person name="Herman A."/>
            <person name="Mangelson H."/>
            <person name="Liachko I."/>
            <person name="Sullivan S."/>
            <person name="Sone E.D."/>
            <person name="Koren S."/>
            <person name="Silverstein K.A.T."/>
            <person name="Beckman K.B."/>
            <person name="Gohl D.M."/>
        </authorList>
    </citation>
    <scope>NUCLEOTIDE SEQUENCE</scope>
    <source>
        <strain evidence="2">Duluth1</strain>
        <tissue evidence="2">Whole animal</tissue>
    </source>
</reference>
<name>A0A9D4CGI9_DREPO</name>
<sequence length="434" mass="47547">MRLLIISRCVLLVLMTLTLTEGQRQPPIKGKLCDKSFRNPFSQVYNSERISAIRILVGSCTYDVGVCPAGTCRYNIYRHKYCPDDGIICPVEEIREVDCGLFGNRNVSYVTHCACCEDNGITVVGTVKDFSTLAPLSDMSVSIDMDEIGTTQSEGLFTTTIPATTQVVIQATDPSAEYIAAVKVIDLPATYRGTLNVEIRMIKAAPSVTVDPNVDNILSISGNPSDAEQGVAQLLLSANSITDMAGNPYTQDVQISITAPSVEDPLTDEIGQFLTSDGEALLSDGILNVNLRTVSGAPLTGEVVFRVRQGMALWLLDEATGRWTLAPTTNVNRRKRQVSLTDDLLTQINTGNWYNIDKIPGVPRCYFKARVFYQNPADAANSATFTPGVVAYTPNNERLRLYFPYTSDLDNTCFDARCLPFDPAFPNNVLARSY</sequence>
<dbReference type="AlphaFoldDB" id="A0A9D4CGI9"/>
<gene>
    <name evidence="2" type="ORF">DPMN_050646</name>
</gene>